<feature type="compositionally biased region" description="Basic and acidic residues" evidence="1">
    <location>
        <begin position="227"/>
        <end position="236"/>
    </location>
</feature>
<gene>
    <name evidence="2" type="ORF">KP509_23G000900</name>
</gene>
<feature type="compositionally biased region" description="Polar residues" evidence="1">
    <location>
        <begin position="611"/>
        <end position="629"/>
    </location>
</feature>
<feature type="region of interest" description="Disordered" evidence="1">
    <location>
        <begin position="699"/>
        <end position="753"/>
    </location>
</feature>
<dbReference type="EMBL" id="CM035428">
    <property type="protein sequence ID" value="KAH7300872.1"/>
    <property type="molecule type" value="Genomic_DNA"/>
</dbReference>
<dbReference type="Proteomes" id="UP000825935">
    <property type="component" value="Chromosome 23"/>
</dbReference>
<dbReference type="AlphaFoldDB" id="A0A8T2RWY1"/>
<keyword evidence="3" id="KW-1185">Reference proteome</keyword>
<proteinExistence type="predicted"/>
<organism evidence="2 3">
    <name type="scientific">Ceratopteris richardii</name>
    <name type="common">Triangle waterfern</name>
    <dbReference type="NCBI Taxonomy" id="49495"/>
    <lineage>
        <taxon>Eukaryota</taxon>
        <taxon>Viridiplantae</taxon>
        <taxon>Streptophyta</taxon>
        <taxon>Embryophyta</taxon>
        <taxon>Tracheophyta</taxon>
        <taxon>Polypodiopsida</taxon>
        <taxon>Polypodiidae</taxon>
        <taxon>Polypodiales</taxon>
        <taxon>Pteridineae</taxon>
        <taxon>Pteridaceae</taxon>
        <taxon>Parkerioideae</taxon>
        <taxon>Ceratopteris</taxon>
    </lineage>
</organism>
<name>A0A8T2RWY1_CERRI</name>
<feature type="compositionally biased region" description="Low complexity" evidence="1">
    <location>
        <begin position="704"/>
        <end position="725"/>
    </location>
</feature>
<reference evidence="2 3" key="1">
    <citation type="submission" date="2021-08" db="EMBL/GenBank/DDBJ databases">
        <title>WGS assembly of Ceratopteris richardii.</title>
        <authorList>
            <person name="Marchant D.B."/>
            <person name="Chen G."/>
            <person name="Jenkins J."/>
            <person name="Shu S."/>
            <person name="Leebens-Mack J."/>
            <person name="Grimwood J."/>
            <person name="Schmutz J."/>
            <person name="Soltis P."/>
            <person name="Soltis D."/>
            <person name="Chen Z.-H."/>
        </authorList>
    </citation>
    <scope>NUCLEOTIDE SEQUENCE [LARGE SCALE GENOMIC DNA]</scope>
    <source>
        <strain evidence="2">Whitten #5841</strain>
        <tissue evidence="2">Leaf</tissue>
    </source>
</reference>
<evidence type="ECO:0000313" key="2">
    <source>
        <dbReference type="EMBL" id="KAH7300872.1"/>
    </source>
</evidence>
<evidence type="ECO:0000256" key="1">
    <source>
        <dbReference type="SAM" id="MobiDB-lite"/>
    </source>
</evidence>
<comment type="caution">
    <text evidence="2">The sequence shown here is derived from an EMBL/GenBank/DDBJ whole genome shotgun (WGS) entry which is preliminary data.</text>
</comment>
<protein>
    <submittedName>
        <fullName evidence="2">Uncharacterized protein</fullName>
    </submittedName>
</protein>
<accession>A0A8T2RWY1</accession>
<feature type="region of interest" description="Disordered" evidence="1">
    <location>
        <begin position="611"/>
        <end position="681"/>
    </location>
</feature>
<feature type="region of interest" description="Disordered" evidence="1">
    <location>
        <begin position="217"/>
        <end position="254"/>
    </location>
</feature>
<sequence>MDDYGLENPLTPFSVQYNYRCHYACCPNPQLHSTVLVPFFHYHHFHPHSNLCSMHHCDSRCHPSPSIFDRPMNDSVVSREGLHNRSVTTNLRCCTGDCSPCSVICHVLSSSSGPYSESSPPTCHMGRSNALSEAQYHNVAGTSSSMITMNHPSSNAANGGSSTQLQRPQRVMDTHHCIQPSYSACHGIEPPHYFHSSSDSLLATSGHGRSNLHVAAATTRKSIHSHQNAERKDTNRRNMGIAYSSKQQNTSLKPAYAEREEPLQIDQWGSEGDRKPKLDRKCNEEDRCDYAQSGKFMCDSRNAQLRLHSSIKKAANVNGNTDAVACQGELATAEPAPLLRHVDAEAGHGHSVDTTVRPRFRSKWEDAERWLRPAASEQRLQQEGCTPSLPNFGLLKMSDCMNRGAVIHPYFPVHHRSTSSIHSSSASANPHDKIGSSNVAVHGERATGKHPASSRMQSIQIGCFDSPYTAICATDSAFRKQLPSVEQAACIRGGALVRPRFSYPQRNCGDMRKSTMYCLSNRHHEDSGRMEDRSIDYSSSKEVNPLVGERNMLPPDSLSTTMEANTTAHSAGISKTAALFASSQMHLSHVARMDSDKMIIPLISMRDMGTQISSGDCSGSISRYTSENASPRRHSGMLLPSPAGHNTPAGMASLSGSASNSRHLKAGAGSDRGGSGGAKHLSTAPCIALELQVRLHSAERHLRSSSSPVSLSSSSSSSSSSPTLSNHRRCQEDSTQSSEPITQRHRHSLSDWSSRKTVQIELGRGFEQRNPELKTGSNDRHVRFCSPWNIDGQDSSKLPKTGCNKLRSQRMGDTIDEEDDHKLKQSERSQSTMRMNDILHNTREKAEKMRTRTYVTKTGSTKFRHLRARSLSLSPVSRCTCFSILQ</sequence>
<evidence type="ECO:0000313" key="3">
    <source>
        <dbReference type="Proteomes" id="UP000825935"/>
    </source>
</evidence>